<dbReference type="Proteomes" id="UP000306973">
    <property type="component" value="Unassembled WGS sequence"/>
</dbReference>
<dbReference type="RefSeq" id="WP_138182776.1">
    <property type="nucleotide sequence ID" value="NZ_VBUI01000036.1"/>
</dbReference>
<feature type="transmembrane region" description="Helical" evidence="2">
    <location>
        <begin position="43"/>
        <end position="64"/>
    </location>
</feature>
<gene>
    <name evidence="3" type="ORF">FEI13_17395</name>
</gene>
<evidence type="ECO:0000256" key="2">
    <source>
        <dbReference type="SAM" id="Phobius"/>
    </source>
</evidence>
<comment type="caution">
    <text evidence="3">The sequence shown here is derived from an EMBL/GenBank/DDBJ whole genome shotgun (WGS) entry which is preliminary data.</text>
</comment>
<name>A0A5R8M8W0_9GAMM</name>
<accession>A0A5R8M8W0</accession>
<proteinExistence type="predicted"/>
<dbReference type="EMBL" id="VBUI01000036">
    <property type="protein sequence ID" value="TLF46001.1"/>
    <property type="molecule type" value="Genomic_DNA"/>
</dbReference>
<evidence type="ECO:0000313" key="4">
    <source>
        <dbReference type="Proteomes" id="UP000306973"/>
    </source>
</evidence>
<keyword evidence="4" id="KW-1185">Reference proteome</keyword>
<evidence type="ECO:0000256" key="1">
    <source>
        <dbReference type="SAM" id="MobiDB-lite"/>
    </source>
</evidence>
<feature type="region of interest" description="Disordered" evidence="1">
    <location>
        <begin position="188"/>
        <end position="218"/>
    </location>
</feature>
<dbReference type="OrthoDB" id="9883878at2"/>
<keyword evidence="2" id="KW-1133">Transmembrane helix</keyword>
<feature type="transmembrane region" description="Helical" evidence="2">
    <location>
        <begin position="7"/>
        <end position="28"/>
    </location>
</feature>
<keyword evidence="2" id="KW-0472">Membrane</keyword>
<dbReference type="AlphaFoldDB" id="A0A5R8M8W0"/>
<evidence type="ECO:0000313" key="3">
    <source>
        <dbReference type="EMBL" id="TLF46001.1"/>
    </source>
</evidence>
<reference evidence="3 4" key="1">
    <citation type="journal article" date="2007" name="Int. J. Syst. Evol. Microbiol.">
        <title>Halomonas saccharevitans sp. nov., Halomonas arcis sp. nov. and Halomonas subterranea sp. nov., halophilic bacteria isolated from hypersaline environments of China.</title>
        <authorList>
            <person name="Xu X.W."/>
            <person name="Wu Y.H."/>
            <person name="Zhou Z."/>
            <person name="Wang C.S."/>
            <person name="Zhou Y.G."/>
            <person name="Zhang H.B."/>
            <person name="Wang Y."/>
            <person name="Wu M."/>
        </authorList>
    </citation>
    <scope>NUCLEOTIDE SEQUENCE [LARGE SCALE GENOMIC DNA]</scope>
    <source>
        <strain evidence="3 4">TBZ3</strain>
    </source>
</reference>
<keyword evidence="2" id="KW-0812">Transmembrane</keyword>
<sequence>MAIISSILLYVLWMLLPAVIAIGIFRLFPDTKVRASGPFQNLTINVTGAFGAFFITLLAGWFLIDRIDARIQQSLVSPTWEVMVKVSFLDNEGEEIRVDRALREDVKVFVEPPIAKTAELPYVYVRLPLVKPGEWPTLYFNVPGFISETLSPRRLIADGEAEVDSWRQRVDLGEMVLRQVPDIPSSTRPRVEAYLAPAPGGPPMPAVPGEASTERERP</sequence>
<protein>
    <submittedName>
        <fullName evidence="3">Uncharacterized protein</fullName>
    </submittedName>
</protein>
<organism evidence="3 4">
    <name type="scientific">Halomonas urmiana</name>
    <dbReference type="NCBI Taxonomy" id="490901"/>
    <lineage>
        <taxon>Bacteria</taxon>
        <taxon>Pseudomonadati</taxon>
        <taxon>Pseudomonadota</taxon>
        <taxon>Gammaproteobacteria</taxon>
        <taxon>Oceanospirillales</taxon>
        <taxon>Halomonadaceae</taxon>
        <taxon>Halomonas</taxon>
    </lineage>
</organism>